<keyword evidence="3" id="KW-0507">mRNA processing</keyword>
<comment type="function">
    <text evidence="9">Involved in pre-mRNA splicing as component of the U4/U6-U5 tri-snRNP complex, one of the building blocks of the spliceosome. Enhances dihydrotestosterone-induced transactivation activity of AR, as well as dexamethasone-induced transactivation activity of NR3C1, but does not affect estrogen-induced transactivation.</text>
</comment>
<feature type="region of interest" description="Disordered" evidence="12">
    <location>
        <begin position="33"/>
        <end position="110"/>
    </location>
</feature>
<dbReference type="STRING" id="6293.A0A1I8EZH0"/>
<keyword evidence="4" id="KW-0677">Repeat</keyword>
<dbReference type="InterPro" id="IPR010491">
    <property type="entry name" value="PRP1_N"/>
</dbReference>
<evidence type="ECO:0000256" key="11">
    <source>
        <dbReference type="SAM" id="Coils"/>
    </source>
</evidence>
<evidence type="ECO:0000256" key="7">
    <source>
        <dbReference type="ARBA" id="ARBA00031070"/>
    </source>
</evidence>
<feature type="coiled-coil region" evidence="11">
    <location>
        <begin position="131"/>
        <end position="158"/>
    </location>
</feature>
<protein>
    <recommendedName>
        <fullName evidence="2">Pre-mRNA-processing factor 6</fullName>
    </recommendedName>
    <alternativeName>
        <fullName evidence="8">PRP6 homolog</fullName>
    </alternativeName>
    <alternativeName>
        <fullName evidence="7">U5 snRNP-associated 102 kDa protein</fullName>
    </alternativeName>
</protein>
<evidence type="ECO:0000256" key="9">
    <source>
        <dbReference type="ARBA" id="ARBA00046247"/>
    </source>
</evidence>
<dbReference type="AlphaFoldDB" id="A0A1I8EZH0"/>
<dbReference type="PANTHER" id="PTHR11246:SF1">
    <property type="entry name" value="PRE-MRNA-PROCESSING FACTOR 6"/>
    <property type="match status" value="1"/>
</dbReference>
<dbReference type="GO" id="GO:0000244">
    <property type="term" value="P:spliceosomal tri-snRNP complex assembly"/>
    <property type="evidence" value="ECO:0007669"/>
    <property type="project" value="TreeGrafter"/>
</dbReference>
<dbReference type="Gene3D" id="1.25.40.10">
    <property type="entry name" value="Tetratricopeptide repeat domain"/>
    <property type="match status" value="4"/>
</dbReference>
<keyword evidence="10" id="KW-0802">TPR repeat</keyword>
<dbReference type="PANTHER" id="PTHR11246">
    <property type="entry name" value="PRE-MRNA SPLICING FACTOR"/>
    <property type="match status" value="1"/>
</dbReference>
<keyword evidence="6" id="KW-0539">Nucleus</keyword>
<dbReference type="Pfam" id="PF13181">
    <property type="entry name" value="TPR_8"/>
    <property type="match status" value="1"/>
</dbReference>
<evidence type="ECO:0000256" key="8">
    <source>
        <dbReference type="ARBA" id="ARBA00032140"/>
    </source>
</evidence>
<keyword evidence="5" id="KW-0508">mRNA splicing</keyword>
<dbReference type="InterPro" id="IPR011990">
    <property type="entry name" value="TPR-like_helical_dom_sf"/>
</dbReference>
<evidence type="ECO:0000256" key="3">
    <source>
        <dbReference type="ARBA" id="ARBA00022664"/>
    </source>
</evidence>
<dbReference type="GO" id="GO:0071013">
    <property type="term" value="C:catalytic step 2 spliceosome"/>
    <property type="evidence" value="ECO:0007669"/>
    <property type="project" value="TreeGrafter"/>
</dbReference>
<feature type="compositionally biased region" description="Acidic residues" evidence="12">
    <location>
        <begin position="72"/>
        <end position="92"/>
    </location>
</feature>
<dbReference type="InterPro" id="IPR019734">
    <property type="entry name" value="TPR_rpt"/>
</dbReference>
<dbReference type="SUPFAM" id="SSF48452">
    <property type="entry name" value="TPR-like"/>
    <property type="match status" value="4"/>
</dbReference>
<dbReference type="Pfam" id="PF06424">
    <property type="entry name" value="PRP1_N"/>
    <property type="match status" value="1"/>
</dbReference>
<proteinExistence type="predicted"/>
<evidence type="ECO:0000256" key="6">
    <source>
        <dbReference type="ARBA" id="ARBA00023242"/>
    </source>
</evidence>
<dbReference type="Pfam" id="PF14559">
    <property type="entry name" value="TPR_19"/>
    <property type="match status" value="1"/>
</dbReference>
<dbReference type="GO" id="GO:0046540">
    <property type="term" value="C:U4/U6 x U5 tri-snRNP complex"/>
    <property type="evidence" value="ECO:0007669"/>
    <property type="project" value="TreeGrafter"/>
</dbReference>
<comment type="subcellular location">
    <subcellularLocation>
        <location evidence="1">Nucleus</location>
    </subcellularLocation>
</comment>
<evidence type="ECO:0000256" key="5">
    <source>
        <dbReference type="ARBA" id="ARBA00023187"/>
    </source>
</evidence>
<reference evidence="14" key="1">
    <citation type="submission" date="2016-11" db="UniProtKB">
        <authorList>
            <consortium name="WormBaseParasite"/>
        </authorList>
    </citation>
    <scope>IDENTIFICATION</scope>
    <source>
        <strain evidence="14">pt0022</strain>
    </source>
</reference>
<evidence type="ECO:0000256" key="1">
    <source>
        <dbReference type="ARBA" id="ARBA00004123"/>
    </source>
</evidence>
<feature type="domain" description="PRP1 splicing factor N-terminal" evidence="13">
    <location>
        <begin position="27"/>
        <end position="179"/>
    </location>
</feature>
<dbReference type="WBParaSite" id="maker-PairedContig_786-snap-gene-0.19-mRNA-1">
    <property type="protein sequence ID" value="maker-PairedContig_786-snap-gene-0.19-mRNA-1"/>
    <property type="gene ID" value="maker-PairedContig_786-snap-gene-0.19"/>
</dbReference>
<dbReference type="PROSITE" id="PS50005">
    <property type="entry name" value="TPR"/>
    <property type="match status" value="2"/>
</dbReference>
<feature type="repeat" description="TPR" evidence="10">
    <location>
        <begin position="765"/>
        <end position="798"/>
    </location>
</feature>
<accession>A0A1I8EZH0</accession>
<dbReference type="SMART" id="SM00386">
    <property type="entry name" value="HAT"/>
    <property type="match status" value="13"/>
</dbReference>
<dbReference type="SMART" id="SM00028">
    <property type="entry name" value="TPR"/>
    <property type="match status" value="3"/>
</dbReference>
<dbReference type="FunFam" id="1.25.40.10:FF:000058">
    <property type="entry name" value="Pre-mRNA processing factor 6"/>
    <property type="match status" value="1"/>
</dbReference>
<evidence type="ECO:0000256" key="12">
    <source>
        <dbReference type="SAM" id="MobiDB-lite"/>
    </source>
</evidence>
<evidence type="ECO:0000256" key="2">
    <source>
        <dbReference type="ARBA" id="ARBA00020235"/>
    </source>
</evidence>
<evidence type="ECO:0000256" key="4">
    <source>
        <dbReference type="ARBA" id="ARBA00022737"/>
    </source>
</evidence>
<sequence length="997" mass="113632">MLANMTTVTIPGSLVNKRKKHFLGMPAPAGYVAGVGRGATGFTTRSDIGPARDSTDLPELPPAGPTKKAREDDDDKKDDNEDLNDSNYDEFEGYGGSLFSKDPYDKDDEEADEIYSAVDSRIDERRKEYREKKYKEAIEKYRKERPKIQQEFSDLKRQLSNVTEAEWSAIPEVGDIRNKAKRNPRADKITPVPDSIIASAMSYGQMSSQMDSRIQSGLLTPMGSGITSTFSGMTSTYGSGFMSTLSGIKSGLLTPGWKTGIQSGSSSSADLDLRKIGQARNAIMDIKLNQVSDSVTGQTVVDPKGYLTDLQSMIPQYGGDINDIKKARLLLKSVRETNPRHPPAWIASARLEEVVGKLQVARNLIIEGCDRNPKSEDLWLESVRLHPPDTAKAIVAAAVRSLPNSVRIWMKAAELEEDLKAKKKVFRKALEQIPTSVRLWKAAVELEEPEDARILLTRAVECCSTSTELWLALARLETYENARRVLNRAREHIPTERQIWISAARLEETRGQSDMVDRIIERAITSLKANMVEINREHWLKDAVDAEKANCRLTSQAIISHVLGIGVEEEDRKHTWMEDAESFVAQEAYECARAVYAHALLVFPTKKGIWFAAAHFERNHGTTLKDKYHTLRGIGSLLKRMGKDRRGSYDQLLQKAVEKCPKAETLWLMYAKSKWLAGDVKASREILARAFQNNPNSEEIWMAAVKLESENNEFQRARKLLEKAREIAPSPRIYLKSVRLEWCLKDLIAAKKLLMEALEQFPETPKLYLMMGQILQQEKNYSEARRYFSDGVKHCPTFIPLWIWLSRLEESQNQTIKARSDLEKARLRNPKNSELWLEAIRIEARAGLKELAQERLARALQECEHSGRLWAEAIFMEERHGRRTKSVDALKKCEHSADVLLAVAKLFWTERKIRKAREWFQRTVKIDPDFGDAWAFFYKFELLHGSQEEQDLVKKKCLQAEPRHGELWQEVSKDVENWRKRTDEILAELAEKMEIPR</sequence>
<evidence type="ECO:0000256" key="10">
    <source>
        <dbReference type="PROSITE-ProRule" id="PRU00339"/>
    </source>
</evidence>
<feature type="repeat" description="TPR" evidence="10">
    <location>
        <begin position="897"/>
        <end position="930"/>
    </location>
</feature>
<name>A0A1I8EZH0_WUCBA</name>
<dbReference type="FunFam" id="1.25.40.10:FF:000054">
    <property type="entry name" value="Pre-mRNA processing factor 6"/>
    <property type="match status" value="1"/>
</dbReference>
<evidence type="ECO:0000259" key="13">
    <source>
        <dbReference type="Pfam" id="PF06424"/>
    </source>
</evidence>
<dbReference type="InterPro" id="IPR003107">
    <property type="entry name" value="HAT"/>
</dbReference>
<organism evidence="14">
    <name type="scientific">Wuchereria bancrofti</name>
    <dbReference type="NCBI Taxonomy" id="6293"/>
    <lineage>
        <taxon>Eukaryota</taxon>
        <taxon>Metazoa</taxon>
        <taxon>Ecdysozoa</taxon>
        <taxon>Nematoda</taxon>
        <taxon>Chromadorea</taxon>
        <taxon>Rhabditida</taxon>
        <taxon>Spirurina</taxon>
        <taxon>Spiruromorpha</taxon>
        <taxon>Filarioidea</taxon>
        <taxon>Onchocercidae</taxon>
        <taxon>Wuchereria</taxon>
    </lineage>
</organism>
<evidence type="ECO:0000313" key="14">
    <source>
        <dbReference type="WBParaSite" id="maker-PairedContig_786-snap-gene-0.19-mRNA-1"/>
    </source>
</evidence>
<dbReference type="InterPro" id="IPR045075">
    <property type="entry name" value="Syf1-like"/>
</dbReference>
<keyword evidence="11" id="KW-0175">Coiled coil</keyword>